<dbReference type="SUPFAM" id="SSF69279">
    <property type="entry name" value="Phage tail proteins"/>
    <property type="match status" value="2"/>
</dbReference>
<dbReference type="RefSeq" id="WP_153469531.1">
    <property type="nucleotide sequence ID" value="NZ_QYAZ01000001.1"/>
</dbReference>
<dbReference type="EMBL" id="QYAZ01000001">
    <property type="protein sequence ID" value="KAB8124008.1"/>
    <property type="molecule type" value="Genomic_DNA"/>
</dbReference>
<comment type="caution">
    <text evidence="5">The sequence shown here is derived from an EMBL/GenBank/DDBJ whole genome shotgun (WGS) entry which is preliminary data.</text>
</comment>
<dbReference type="Proteomes" id="UP000427842">
    <property type="component" value="Unassembled WGS sequence"/>
</dbReference>
<protein>
    <recommendedName>
        <fullName evidence="7">Phage tail protein</fullName>
    </recommendedName>
</protein>
<dbReference type="InterPro" id="IPR053982">
    <property type="entry name" value="Gp44/GpP-like_C"/>
</dbReference>
<evidence type="ECO:0008006" key="7">
    <source>
        <dbReference type="Google" id="ProtNLM"/>
    </source>
</evidence>
<dbReference type="Pfam" id="PF21683">
    <property type="entry name" value="GpP-like_1st"/>
    <property type="match status" value="1"/>
</dbReference>
<keyword evidence="6" id="KW-1185">Reference proteome</keyword>
<evidence type="ECO:0000259" key="4">
    <source>
        <dbReference type="Pfam" id="PF22255"/>
    </source>
</evidence>
<dbReference type="Pfam" id="PF21929">
    <property type="entry name" value="GpP_4th"/>
    <property type="match status" value="1"/>
</dbReference>
<feature type="region of interest" description="Disordered" evidence="1">
    <location>
        <begin position="300"/>
        <end position="350"/>
    </location>
</feature>
<feature type="domain" description="Baseplate hub protein gp44/GpP-like C-terminal" evidence="3">
    <location>
        <begin position="350"/>
        <end position="429"/>
    </location>
</feature>
<feature type="compositionally biased region" description="Basic residues" evidence="1">
    <location>
        <begin position="330"/>
        <end position="340"/>
    </location>
</feature>
<evidence type="ECO:0000259" key="2">
    <source>
        <dbReference type="Pfam" id="PF21683"/>
    </source>
</evidence>
<feature type="domain" description="Baseplate hub protein gp44-like N-terminal" evidence="2">
    <location>
        <begin position="15"/>
        <end position="112"/>
    </location>
</feature>
<feature type="compositionally biased region" description="Low complexity" evidence="1">
    <location>
        <begin position="317"/>
        <end position="329"/>
    </location>
</feature>
<evidence type="ECO:0000259" key="3">
    <source>
        <dbReference type="Pfam" id="PF21929"/>
    </source>
</evidence>
<feature type="compositionally biased region" description="Polar residues" evidence="1">
    <location>
        <begin position="300"/>
        <end position="316"/>
    </location>
</feature>
<evidence type="ECO:0000256" key="1">
    <source>
        <dbReference type="SAM" id="MobiDB-lite"/>
    </source>
</evidence>
<sequence length="459" mass="48980">MSDTISVHGSRRPMTVLVNGTPLVEYTEAECGRDLMDIAGSFRVSYFPRASLAPFGPATPVSQTAIAEASRITEHDTVEVRVHGQTVLKGSVDDVQIRVDGDRFQAAISGRDVTGDMVDCHANPTGPGEYRQITLANLVQSIASPFGIAVTTDVDIGAPFTLVALEPAETAMAAIERHSRQRGILVTSDGVGGVVLTTSGRTRAPDALRLPGNVHAMEARVSSRGLFSDVWVKGAFKSLSRPSKAPLQAGSAPLSELLSSDANGSDPAQQEAAAILRWGHSINPAVRRYRPRVWLAATQSGGSAATQQSANPVDPNTTTGAPAAGAYRAGSHKPRRKAMKPRSDSSPWTLQDQAEWRMRSTRAGASMRVYSVRGLKASGGLWLPNQLVLVQDNYLGIDADMLIGAVTWVDGQDGYRTRISVVDPDSFDLTGDDDTHHNGLRRTRRGRAFDGSSSTRTGS</sequence>
<reference evidence="5 6" key="1">
    <citation type="submission" date="2018-09" db="EMBL/GenBank/DDBJ databases">
        <title>Genome sequence and characterization of the bcs clusters for the production of nanocellulose from the low pH resistant strain Komagataeibacter medellinensis ID13488.</title>
        <authorList>
            <person name="Hernandez-Arriaga A.M."/>
            <person name="Del Cerro C."/>
            <person name="Urbina L."/>
            <person name="Eceiza A."/>
            <person name="Retegi A."/>
            <person name="Prieto M.A."/>
        </authorList>
    </citation>
    <scope>NUCLEOTIDE SEQUENCE [LARGE SCALE GENOMIC DNA]</scope>
    <source>
        <strain evidence="5 6">ID13488</strain>
    </source>
</reference>
<proteinExistence type="predicted"/>
<name>A0ABQ6VV10_9PROT</name>
<dbReference type="Pfam" id="PF22255">
    <property type="entry name" value="Gp44-like_2nd"/>
    <property type="match status" value="1"/>
</dbReference>
<organism evidence="5 6">
    <name type="scientific">Komagataeibacter medellinensis</name>
    <dbReference type="NCBI Taxonomy" id="1177712"/>
    <lineage>
        <taxon>Bacteria</taxon>
        <taxon>Pseudomonadati</taxon>
        <taxon>Pseudomonadota</taxon>
        <taxon>Alphaproteobacteria</taxon>
        <taxon>Acetobacterales</taxon>
        <taxon>Acetobacteraceae</taxon>
        <taxon>Komagataeibacter</taxon>
    </lineage>
</organism>
<evidence type="ECO:0000313" key="6">
    <source>
        <dbReference type="Proteomes" id="UP000427842"/>
    </source>
</evidence>
<dbReference type="InterPro" id="IPR049354">
    <property type="entry name" value="GpP-like_N"/>
</dbReference>
<dbReference type="InterPro" id="IPR053981">
    <property type="entry name" value="Gp44/GpP-like_2nd"/>
</dbReference>
<dbReference type="Gene3D" id="2.30.300.10">
    <property type="entry name" value="Baseplate protein-like domain - beta roll fold"/>
    <property type="match status" value="1"/>
</dbReference>
<accession>A0ABQ6VV10</accession>
<gene>
    <name evidence="5" type="ORF">D3W54_07095</name>
</gene>
<feature type="region of interest" description="Disordered" evidence="1">
    <location>
        <begin position="426"/>
        <end position="459"/>
    </location>
</feature>
<feature type="domain" description="Baseplate hub protein gp44/GpP-like second" evidence="4">
    <location>
        <begin position="114"/>
        <end position="197"/>
    </location>
</feature>
<evidence type="ECO:0000313" key="5">
    <source>
        <dbReference type="EMBL" id="KAB8124008.1"/>
    </source>
</evidence>
<dbReference type="Gene3D" id="3.55.50.10">
    <property type="entry name" value="Baseplate protein-like domains"/>
    <property type="match status" value="1"/>
</dbReference>